<proteinExistence type="predicted"/>
<reference evidence="2 3" key="1">
    <citation type="journal article" date="2013" name="Mar. Genomics">
        <title>Expression of sulfatases in Rhodopirellula baltica and the diversity of sulfatases in the genus Rhodopirellula.</title>
        <authorList>
            <person name="Wegner C.E."/>
            <person name="Richter-Heitmann T."/>
            <person name="Klindworth A."/>
            <person name="Klockow C."/>
            <person name="Richter M."/>
            <person name="Achstetter T."/>
            <person name="Glockner F.O."/>
            <person name="Harder J."/>
        </authorList>
    </citation>
    <scope>NUCLEOTIDE SEQUENCE [LARGE SCALE GENOMIC DNA]</scope>
    <source>
        <strain evidence="2 3">SM41</strain>
    </source>
</reference>
<dbReference type="PATRIC" id="fig|1263870.3.peg.6213"/>
<accession>M5TUJ0</accession>
<dbReference type="SUPFAM" id="SSF52833">
    <property type="entry name" value="Thioredoxin-like"/>
    <property type="match status" value="1"/>
</dbReference>
<dbReference type="EMBL" id="ANOH01000408">
    <property type="protein sequence ID" value="EMI52699.1"/>
    <property type="molecule type" value="Genomic_DNA"/>
</dbReference>
<dbReference type="Pfam" id="PF00578">
    <property type="entry name" value="AhpC-TSA"/>
    <property type="match status" value="1"/>
</dbReference>
<dbReference type="GO" id="GO:0016209">
    <property type="term" value="F:antioxidant activity"/>
    <property type="evidence" value="ECO:0007669"/>
    <property type="project" value="InterPro"/>
</dbReference>
<dbReference type="InterPro" id="IPR036249">
    <property type="entry name" value="Thioredoxin-like_sf"/>
</dbReference>
<comment type="caution">
    <text evidence="2">The sequence shown here is derived from an EMBL/GenBank/DDBJ whole genome shotgun (WGS) entry which is preliminary data.</text>
</comment>
<evidence type="ECO:0000313" key="3">
    <source>
        <dbReference type="Proteomes" id="UP000011885"/>
    </source>
</evidence>
<dbReference type="PROSITE" id="PS51352">
    <property type="entry name" value="THIOREDOXIN_2"/>
    <property type="match status" value="1"/>
</dbReference>
<feature type="domain" description="Thioredoxin" evidence="1">
    <location>
        <begin position="314"/>
        <end position="454"/>
    </location>
</feature>
<dbReference type="Proteomes" id="UP000011885">
    <property type="component" value="Unassembled WGS sequence"/>
</dbReference>
<protein>
    <submittedName>
        <fullName evidence="2">Thioredoxin family protein</fullName>
    </submittedName>
</protein>
<dbReference type="Gene3D" id="3.40.30.10">
    <property type="entry name" value="Glutaredoxin"/>
    <property type="match status" value="1"/>
</dbReference>
<dbReference type="PANTHER" id="PTHR42852:SF13">
    <property type="entry name" value="PROTEIN DIPZ"/>
    <property type="match status" value="1"/>
</dbReference>
<sequence length="463" mass="52491">MVNRSFAPGQRQRSASNPMQSLLLYLTLLISVPLPACFAQGTIRNSSRIGASDAKTRFGELATRYEKLRRQFFTHEVEEGDDLLKGFLENYPMNAMVADFLTLERQTRGSEIGFSCLYHLVLAADGGVFDGDYPVANYPATKGKVAALRTLRQHYFDYPDIDTTFHFVFSGPAKDEARVFLQSLSTSSPHKHVRANATCELARHLAFEANLPRIYQSRLAVLERSVPVDLDQIEDLKGVLAGMQAINIERNRAEARVLLDRIRDDYADELITPRTEHKTPVLVRVERGESCERLNVNRGRIADRLSAIEFELNHSIGRPAPPIDGKDASGKRMRLSDFRGKVVVLFFSFKGCGPCERMYPANRKLVDEMADEPFAFVGVQGDETTDTIHESLESGEITWRVWWDGEDRRHSTRWNIEGWPSTFVLDKRGIMRFRGLRGEKLATAVRILLKEEAEQADAREPPR</sequence>
<dbReference type="InterPro" id="IPR000866">
    <property type="entry name" value="AhpC/TSA"/>
</dbReference>
<name>M5TUJ0_9BACT</name>
<dbReference type="AlphaFoldDB" id="M5TUJ0"/>
<dbReference type="GO" id="GO:0016491">
    <property type="term" value="F:oxidoreductase activity"/>
    <property type="evidence" value="ECO:0007669"/>
    <property type="project" value="InterPro"/>
</dbReference>
<dbReference type="InterPro" id="IPR013766">
    <property type="entry name" value="Thioredoxin_domain"/>
</dbReference>
<keyword evidence="3" id="KW-1185">Reference proteome</keyword>
<organism evidence="2 3">
    <name type="scientific">Rhodopirellula sallentina SM41</name>
    <dbReference type="NCBI Taxonomy" id="1263870"/>
    <lineage>
        <taxon>Bacteria</taxon>
        <taxon>Pseudomonadati</taxon>
        <taxon>Planctomycetota</taxon>
        <taxon>Planctomycetia</taxon>
        <taxon>Pirellulales</taxon>
        <taxon>Pirellulaceae</taxon>
        <taxon>Rhodopirellula</taxon>
    </lineage>
</organism>
<dbReference type="CDD" id="cd02966">
    <property type="entry name" value="TlpA_like_family"/>
    <property type="match status" value="1"/>
</dbReference>
<dbReference type="PANTHER" id="PTHR42852">
    <property type="entry name" value="THIOL:DISULFIDE INTERCHANGE PROTEIN DSBE"/>
    <property type="match status" value="1"/>
</dbReference>
<evidence type="ECO:0000313" key="2">
    <source>
        <dbReference type="EMBL" id="EMI52699.1"/>
    </source>
</evidence>
<gene>
    <name evidence="2" type="ORF">RSSM_05861</name>
</gene>
<dbReference type="InterPro" id="IPR050553">
    <property type="entry name" value="Thioredoxin_ResA/DsbE_sf"/>
</dbReference>
<evidence type="ECO:0000259" key="1">
    <source>
        <dbReference type="PROSITE" id="PS51352"/>
    </source>
</evidence>